<dbReference type="Proteomes" id="UP000664859">
    <property type="component" value="Unassembled WGS sequence"/>
</dbReference>
<evidence type="ECO:0000256" key="9">
    <source>
        <dbReference type="RuleBase" id="RU003435"/>
    </source>
</evidence>
<comment type="catalytic activity">
    <reaction evidence="7">
        <text>Hydrolysis of oligopeptides, with broad specificity. Gly or Ala commonly occur as P1 or P1' residues, but more distant residues are also important, as is shown by the fact that Z-Gly-Pro-Gly-|-Gly-Pro-Ala is cleaved, but not Z-(Gly)(5).</text>
        <dbReference type="EC" id="3.4.24.70"/>
    </reaction>
</comment>
<feature type="domain" description="Oligopeptidase A N-terminal" evidence="11">
    <location>
        <begin position="24"/>
        <end position="130"/>
    </location>
</feature>
<dbReference type="FunFam" id="3.40.390.10:FF:000009">
    <property type="entry name" value="Oligopeptidase A"/>
    <property type="match status" value="1"/>
</dbReference>
<keyword evidence="6 9" id="KW-0482">Metalloprotease</keyword>
<evidence type="ECO:0000259" key="10">
    <source>
        <dbReference type="Pfam" id="PF01432"/>
    </source>
</evidence>
<proteinExistence type="inferred from homology"/>
<keyword evidence="3 9" id="KW-0479">Metal-binding</keyword>
<gene>
    <name evidence="12" type="ORF">JKP88DRAFT_272094</name>
</gene>
<dbReference type="GO" id="GO:0006518">
    <property type="term" value="P:peptide metabolic process"/>
    <property type="evidence" value="ECO:0007669"/>
    <property type="project" value="TreeGrafter"/>
</dbReference>
<keyword evidence="13" id="KW-1185">Reference proteome</keyword>
<dbReference type="EC" id="3.4.24.70" evidence="8"/>
<evidence type="ECO:0000256" key="6">
    <source>
        <dbReference type="ARBA" id="ARBA00023049"/>
    </source>
</evidence>
<accession>A0A836CFP0</accession>
<comment type="cofactor">
    <cofactor evidence="9">
        <name>Zn(2+)</name>
        <dbReference type="ChEBI" id="CHEBI:29105"/>
    </cofactor>
    <text evidence="9">Binds 1 zinc ion.</text>
</comment>
<evidence type="ECO:0000256" key="5">
    <source>
        <dbReference type="ARBA" id="ARBA00022833"/>
    </source>
</evidence>
<dbReference type="GO" id="GO:0004222">
    <property type="term" value="F:metalloendopeptidase activity"/>
    <property type="evidence" value="ECO:0007669"/>
    <property type="project" value="UniProtKB-EC"/>
</dbReference>
<keyword evidence="2 9" id="KW-0645">Protease</keyword>
<evidence type="ECO:0000256" key="2">
    <source>
        <dbReference type="ARBA" id="ARBA00022670"/>
    </source>
</evidence>
<dbReference type="InterPro" id="IPR045090">
    <property type="entry name" value="Pept_M3A_M3B"/>
</dbReference>
<dbReference type="GO" id="GO:0046872">
    <property type="term" value="F:metal ion binding"/>
    <property type="evidence" value="ECO:0007669"/>
    <property type="project" value="UniProtKB-UniRule"/>
</dbReference>
<dbReference type="InterPro" id="IPR024077">
    <property type="entry name" value="Neurolysin/TOP_dom2"/>
</dbReference>
<dbReference type="InterPro" id="IPR001567">
    <property type="entry name" value="Pept_M3A_M3B_dom"/>
</dbReference>
<evidence type="ECO:0000259" key="11">
    <source>
        <dbReference type="Pfam" id="PF19310"/>
    </source>
</evidence>
<name>A0A836CFP0_9STRA</name>
<organism evidence="12 13">
    <name type="scientific">Tribonema minus</name>
    <dbReference type="NCBI Taxonomy" id="303371"/>
    <lineage>
        <taxon>Eukaryota</taxon>
        <taxon>Sar</taxon>
        <taxon>Stramenopiles</taxon>
        <taxon>Ochrophyta</taxon>
        <taxon>PX clade</taxon>
        <taxon>Xanthophyceae</taxon>
        <taxon>Tribonematales</taxon>
        <taxon>Tribonemataceae</taxon>
        <taxon>Tribonema</taxon>
    </lineage>
</organism>
<dbReference type="PANTHER" id="PTHR11804">
    <property type="entry name" value="PROTEASE M3 THIMET OLIGOPEPTIDASE-RELATED"/>
    <property type="match status" value="1"/>
</dbReference>
<sequence>MRKEFEELEATLENPEAGEAWGKKRMKYDYSMVIDRMEQIRAPLEYAWGVVGHLNGVKNSDALREAYQAMQPAVVQAFQAVGQSAAVYAALKFLQKPVGRKDLTEAQCRIIDGAVKQMELSGVGLQGEAKEKFNAIQLELAELSTKFSNNVLDATKAYSLTLTDPADVEGLPPSARAQLAQSAAAAGEEGATPETGPWRVTLDMPAYLPVMQHAKSSALREKLYRAYIARASTGDSSNEPIIKRILTLKRELASLLGFSTYAEVSLASKMADDVAAVDTLSEMLRDKAFPAAQRELEELQKYAASKGHEGALELWDTTYWAERQKEELYAFSEEELRPYFPLPEVLGGMFETARTLFGVSIVPADGETETWHPDVRFFHVNDAASGARIASFYLDPYSRPENKRGGAWMDVCVGRSAVLDRLPVAYLTCNGTPPVADAPSLMTFREVETLFHEFGHGLQHMLTKVPFADAAGINGIEWDAVELPSQFMENFVLEDALVTWRHYQTKEPLPKDLQAKLKAQKTYMAASGILRQLYFGQLDMELHHRYDPAGTESPFDVQKRVAGKYLVVQPLPEDRFLCAFGHIFGGGYAAGYYSYKWAEVMSADAFSAFEEAGLDKPEEIARIGRKFAETVLGQGGGRHPAKVFRDFRGRDPTPDALLRHSGLVAAKL</sequence>
<evidence type="ECO:0000313" key="12">
    <source>
        <dbReference type="EMBL" id="KAG5183849.1"/>
    </source>
</evidence>
<dbReference type="Gene3D" id="3.40.390.10">
    <property type="entry name" value="Collagenase (Catalytic Domain)"/>
    <property type="match status" value="1"/>
</dbReference>
<evidence type="ECO:0000256" key="1">
    <source>
        <dbReference type="ARBA" id="ARBA00006040"/>
    </source>
</evidence>
<dbReference type="InterPro" id="IPR034005">
    <property type="entry name" value="M3A_DCP"/>
</dbReference>
<dbReference type="SUPFAM" id="SSF55486">
    <property type="entry name" value="Metalloproteases ('zincins'), catalytic domain"/>
    <property type="match status" value="1"/>
</dbReference>
<comment type="similarity">
    <text evidence="1 9">Belongs to the peptidase M3 family.</text>
</comment>
<dbReference type="CDD" id="cd06456">
    <property type="entry name" value="M3A_DCP"/>
    <property type="match status" value="1"/>
</dbReference>
<reference evidence="12" key="1">
    <citation type="submission" date="2021-02" db="EMBL/GenBank/DDBJ databases">
        <title>First Annotated Genome of the Yellow-green Alga Tribonema minus.</title>
        <authorList>
            <person name="Mahan K.M."/>
        </authorList>
    </citation>
    <scope>NUCLEOTIDE SEQUENCE</scope>
    <source>
        <strain evidence="12">UTEX B ZZ1240</strain>
    </source>
</reference>
<evidence type="ECO:0000256" key="7">
    <source>
        <dbReference type="ARBA" id="ARBA00024603"/>
    </source>
</evidence>
<dbReference type="GO" id="GO:0006508">
    <property type="term" value="P:proteolysis"/>
    <property type="evidence" value="ECO:0007669"/>
    <property type="project" value="UniProtKB-KW"/>
</dbReference>
<dbReference type="InterPro" id="IPR024079">
    <property type="entry name" value="MetalloPept_cat_dom_sf"/>
</dbReference>
<evidence type="ECO:0000313" key="13">
    <source>
        <dbReference type="Proteomes" id="UP000664859"/>
    </source>
</evidence>
<keyword evidence="4 9" id="KW-0378">Hydrolase</keyword>
<dbReference type="GO" id="GO:0005829">
    <property type="term" value="C:cytosol"/>
    <property type="evidence" value="ECO:0007669"/>
    <property type="project" value="UniProtKB-ARBA"/>
</dbReference>
<protein>
    <recommendedName>
        <fullName evidence="8">oligopeptidase A</fullName>
        <ecNumber evidence="8">3.4.24.70</ecNumber>
    </recommendedName>
</protein>
<keyword evidence="5 9" id="KW-0862">Zinc</keyword>
<dbReference type="Gene3D" id="1.10.1370.10">
    <property type="entry name" value="Neurolysin, domain 3"/>
    <property type="match status" value="1"/>
</dbReference>
<evidence type="ECO:0000256" key="3">
    <source>
        <dbReference type="ARBA" id="ARBA00022723"/>
    </source>
</evidence>
<dbReference type="Gene3D" id="1.10.1370.40">
    <property type="match status" value="1"/>
</dbReference>
<dbReference type="AlphaFoldDB" id="A0A836CFP0"/>
<dbReference type="EMBL" id="JAFCMP010000185">
    <property type="protein sequence ID" value="KAG5183849.1"/>
    <property type="molecule type" value="Genomic_DNA"/>
</dbReference>
<dbReference type="InterPro" id="IPR045666">
    <property type="entry name" value="OpdA_N"/>
</dbReference>
<evidence type="ECO:0000256" key="4">
    <source>
        <dbReference type="ARBA" id="ARBA00022801"/>
    </source>
</evidence>
<feature type="domain" description="Peptidase M3A/M3B catalytic" evidence="10">
    <location>
        <begin position="210"/>
        <end position="662"/>
    </location>
</feature>
<dbReference type="PANTHER" id="PTHR11804:SF83">
    <property type="entry name" value="LD37516P"/>
    <property type="match status" value="1"/>
</dbReference>
<dbReference type="OrthoDB" id="534666at2759"/>
<evidence type="ECO:0000256" key="8">
    <source>
        <dbReference type="ARBA" id="ARBA00026100"/>
    </source>
</evidence>
<dbReference type="Pfam" id="PF19310">
    <property type="entry name" value="TOP_N"/>
    <property type="match status" value="1"/>
</dbReference>
<dbReference type="Pfam" id="PF01432">
    <property type="entry name" value="Peptidase_M3"/>
    <property type="match status" value="1"/>
</dbReference>
<comment type="caution">
    <text evidence="12">The sequence shown here is derived from an EMBL/GenBank/DDBJ whole genome shotgun (WGS) entry which is preliminary data.</text>
</comment>